<dbReference type="InterPro" id="IPR006710">
    <property type="entry name" value="Glyco_hydro_43"/>
</dbReference>
<keyword evidence="5 6" id="KW-0326">Glycosidase</keyword>
<dbReference type="CDD" id="cd18618">
    <property type="entry name" value="GH43_Xsa43E-like"/>
    <property type="match status" value="1"/>
</dbReference>
<evidence type="ECO:0000256" key="1">
    <source>
        <dbReference type="ARBA" id="ARBA00009865"/>
    </source>
</evidence>
<keyword evidence="7" id="KW-0732">Signal</keyword>
<name>A0ABS8AFN6_9BACT</name>
<dbReference type="EMBL" id="JAJADQ010000008">
    <property type="protein sequence ID" value="MCB2379066.1"/>
    <property type="molecule type" value="Genomic_DNA"/>
</dbReference>
<proteinExistence type="inferred from homology"/>
<accession>A0ABS8AFN6</accession>
<evidence type="ECO:0000256" key="2">
    <source>
        <dbReference type="ARBA" id="ARBA00022651"/>
    </source>
</evidence>
<sequence length="335" mass="37230">MKMQINSRPTGRLLLAGLLLASAPALAPFGARGQALPEPVAGNPIIKDKYTADPAALVHKGTVYLYAGHDEAPARQERYVMNEWLCYSSQDMVTWKEHPSPLNVKAFAWAKADAWASQVIERNGKFYWYAAVEHGTIPGKAIGVAVADSPTGPFKDARGSALITNDMTTEAKISWDDIDPTVIVDDKGQAYLYWGNTICYWAKLKANMTELDGPINKVTTLPKFTEAPWVHKRGNWYYLSYAYQFPEKIAYAMSRSIEGPWEFKGLLNEVAGNSNTNHQAIIDFKGQSYFIYHNGSIPTDGGSFRRSVCIDKLEYNKDGTMKRVVMTTEGVKAAK</sequence>
<organism evidence="8 9">
    <name type="scientific">Hymenobacter nitidus</name>
    <dbReference type="NCBI Taxonomy" id="2880929"/>
    <lineage>
        <taxon>Bacteria</taxon>
        <taxon>Pseudomonadati</taxon>
        <taxon>Bacteroidota</taxon>
        <taxon>Cytophagia</taxon>
        <taxon>Cytophagales</taxon>
        <taxon>Hymenobacteraceae</taxon>
        <taxon>Hymenobacter</taxon>
    </lineage>
</organism>
<feature type="chain" id="PRO_5045758231" evidence="7">
    <location>
        <begin position="28"/>
        <end position="335"/>
    </location>
</feature>
<dbReference type="InterPro" id="IPR052176">
    <property type="entry name" value="Glycosyl_Hydrlase_43_Enz"/>
</dbReference>
<keyword evidence="2" id="KW-0858">Xylan degradation</keyword>
<dbReference type="SUPFAM" id="SSF75005">
    <property type="entry name" value="Arabinanase/levansucrase/invertase"/>
    <property type="match status" value="1"/>
</dbReference>
<protein>
    <submittedName>
        <fullName evidence="8">Glycoside hydrolase family 43 protein</fullName>
    </submittedName>
</protein>
<dbReference type="InterPro" id="IPR023296">
    <property type="entry name" value="Glyco_hydro_beta-prop_sf"/>
</dbReference>
<evidence type="ECO:0000256" key="3">
    <source>
        <dbReference type="ARBA" id="ARBA00022801"/>
    </source>
</evidence>
<dbReference type="GO" id="GO:0016787">
    <property type="term" value="F:hydrolase activity"/>
    <property type="evidence" value="ECO:0007669"/>
    <property type="project" value="UniProtKB-KW"/>
</dbReference>
<keyword evidence="3 6" id="KW-0378">Hydrolase</keyword>
<comment type="caution">
    <text evidence="8">The sequence shown here is derived from an EMBL/GenBank/DDBJ whole genome shotgun (WGS) entry which is preliminary data.</text>
</comment>
<dbReference type="PANTHER" id="PTHR43772:SF2">
    <property type="entry name" value="PUTATIVE (AFU_ORTHOLOGUE AFUA_2G04480)-RELATED"/>
    <property type="match status" value="1"/>
</dbReference>
<dbReference type="Gene3D" id="2.115.10.20">
    <property type="entry name" value="Glycosyl hydrolase domain, family 43"/>
    <property type="match status" value="1"/>
</dbReference>
<keyword evidence="2" id="KW-0624">Polysaccharide degradation</keyword>
<keyword evidence="9" id="KW-1185">Reference proteome</keyword>
<evidence type="ECO:0000313" key="8">
    <source>
        <dbReference type="EMBL" id="MCB2379066.1"/>
    </source>
</evidence>
<evidence type="ECO:0000256" key="5">
    <source>
        <dbReference type="ARBA" id="ARBA00023295"/>
    </source>
</evidence>
<keyword evidence="4" id="KW-0119">Carbohydrate metabolism</keyword>
<evidence type="ECO:0000256" key="7">
    <source>
        <dbReference type="SAM" id="SignalP"/>
    </source>
</evidence>
<evidence type="ECO:0000313" key="9">
    <source>
        <dbReference type="Proteomes" id="UP001165297"/>
    </source>
</evidence>
<evidence type="ECO:0000256" key="6">
    <source>
        <dbReference type="RuleBase" id="RU361187"/>
    </source>
</evidence>
<dbReference type="RefSeq" id="WP_226187487.1">
    <property type="nucleotide sequence ID" value="NZ_JAJADQ010000008.1"/>
</dbReference>
<dbReference type="PANTHER" id="PTHR43772">
    <property type="entry name" value="ENDO-1,4-BETA-XYLANASE"/>
    <property type="match status" value="1"/>
</dbReference>
<gene>
    <name evidence="8" type="ORF">LGH70_15805</name>
</gene>
<dbReference type="Pfam" id="PF04616">
    <property type="entry name" value="Glyco_hydro_43"/>
    <property type="match status" value="1"/>
</dbReference>
<reference evidence="8" key="1">
    <citation type="submission" date="2021-10" db="EMBL/GenBank/DDBJ databases">
        <authorList>
            <person name="Dean J.D."/>
            <person name="Kim M.K."/>
            <person name="Newey C.N."/>
            <person name="Stoker T.S."/>
            <person name="Thompson D.W."/>
            <person name="Grose J.H."/>
        </authorList>
    </citation>
    <scope>NUCLEOTIDE SEQUENCE</scope>
    <source>
        <strain evidence="8">BT635</strain>
    </source>
</reference>
<feature type="signal peptide" evidence="7">
    <location>
        <begin position="1"/>
        <end position="27"/>
    </location>
</feature>
<comment type="similarity">
    <text evidence="1 6">Belongs to the glycosyl hydrolase 43 family.</text>
</comment>
<dbReference type="Proteomes" id="UP001165297">
    <property type="component" value="Unassembled WGS sequence"/>
</dbReference>
<evidence type="ECO:0000256" key="4">
    <source>
        <dbReference type="ARBA" id="ARBA00023277"/>
    </source>
</evidence>